<name>A0A9N9YA84_9HYPO</name>
<comment type="caution">
    <text evidence="2">The sequence shown here is derived from an EMBL/GenBank/DDBJ whole genome shotgun (WGS) entry which is preliminary data.</text>
</comment>
<dbReference type="PANTHER" id="PTHR22677:SF4">
    <property type="entry name" value="USHER SYNDROME TYPE-1G PROTEIN-LIKE PROTEIN"/>
    <property type="match status" value="1"/>
</dbReference>
<dbReference type="AlphaFoldDB" id="A0A9N9YA84"/>
<dbReference type="OrthoDB" id="366390at2759"/>
<reference evidence="2 3" key="2">
    <citation type="submission" date="2021-10" db="EMBL/GenBank/DDBJ databases">
        <authorList>
            <person name="Piombo E."/>
        </authorList>
    </citation>
    <scope>NUCLEOTIDE SEQUENCE [LARGE SCALE GENOMIC DNA]</scope>
</reference>
<dbReference type="Gene3D" id="1.25.40.20">
    <property type="entry name" value="Ankyrin repeat-containing domain"/>
    <property type="match status" value="1"/>
</dbReference>
<accession>A0A9N9YA84</accession>
<feature type="repeat" description="ANK" evidence="1">
    <location>
        <begin position="290"/>
        <end position="316"/>
    </location>
</feature>
<dbReference type="SUPFAM" id="SSF48403">
    <property type="entry name" value="Ankyrin repeat"/>
    <property type="match status" value="1"/>
</dbReference>
<dbReference type="Proteomes" id="UP000754883">
    <property type="component" value="Unassembled WGS sequence"/>
</dbReference>
<evidence type="ECO:0000256" key="1">
    <source>
        <dbReference type="PROSITE-ProRule" id="PRU00023"/>
    </source>
</evidence>
<reference evidence="3" key="1">
    <citation type="submission" date="2019-06" db="EMBL/GenBank/DDBJ databases">
        <authorList>
            <person name="Broberg M."/>
        </authorList>
    </citation>
    <scope>NUCLEOTIDE SEQUENCE [LARGE SCALE GENOMIC DNA]</scope>
</reference>
<evidence type="ECO:0000313" key="2">
    <source>
        <dbReference type="EMBL" id="CAG9998250.1"/>
    </source>
</evidence>
<keyword evidence="3" id="KW-1185">Reference proteome</keyword>
<sequence length="375" mass="40313">MVSCIKGGVEYVSIAMGSKTSIYVSSDTSIKVKKSIICPKKTTLGKLIATANENSKLCTKPGCGSTVVSRKADALSAWVCNRCGDPAQMSPARTEAETMILSIIEEEDGAMKATTKRRERYFEILERDHPAECGPPGAFISHAWAAKWGALVGAASYGCSDGDRRVWVDVFAVCQWPGSPIDLDFHSVVERCGSLILAISHEVIEEADLDSRNVPIYRTAGNNFSTLLDAGVRRKLPLARSWCLVELGPAYRAQKSMIAVTGESALGKASAGKHLLKLPAVDTVEIGHWHWASNRGSSDIVKLLIDCGANIEARTADGTRPLITAALNGHDNILTQLIDEGADAKATNDLGWSIVDCAMVEGHQHVLRALQRGLT</sequence>
<dbReference type="InterPro" id="IPR036770">
    <property type="entry name" value="Ankyrin_rpt-contain_sf"/>
</dbReference>
<gene>
    <name evidence="2" type="ORF">CBYS24578_00003546</name>
</gene>
<feature type="repeat" description="ANK" evidence="1">
    <location>
        <begin position="317"/>
        <end position="349"/>
    </location>
</feature>
<keyword evidence="1" id="KW-0040">ANK repeat</keyword>
<dbReference type="PANTHER" id="PTHR22677">
    <property type="entry name" value="ANKYRIN REPEAT DOMAIN-CONTAINING PROTEIN 60"/>
    <property type="match status" value="1"/>
</dbReference>
<protein>
    <submittedName>
        <fullName evidence="2">Uncharacterized protein</fullName>
    </submittedName>
</protein>
<dbReference type="PROSITE" id="PS50088">
    <property type="entry name" value="ANK_REPEAT"/>
    <property type="match status" value="2"/>
</dbReference>
<evidence type="ECO:0000313" key="3">
    <source>
        <dbReference type="Proteomes" id="UP000754883"/>
    </source>
</evidence>
<dbReference type="InterPro" id="IPR039323">
    <property type="entry name" value="ANKRD_45/46/60"/>
</dbReference>
<proteinExistence type="predicted"/>
<dbReference type="PROSITE" id="PS50297">
    <property type="entry name" value="ANK_REP_REGION"/>
    <property type="match status" value="1"/>
</dbReference>
<dbReference type="InterPro" id="IPR002110">
    <property type="entry name" value="Ankyrin_rpt"/>
</dbReference>
<organism evidence="2 3">
    <name type="scientific">Clonostachys byssicola</name>
    <dbReference type="NCBI Taxonomy" id="160290"/>
    <lineage>
        <taxon>Eukaryota</taxon>
        <taxon>Fungi</taxon>
        <taxon>Dikarya</taxon>
        <taxon>Ascomycota</taxon>
        <taxon>Pezizomycotina</taxon>
        <taxon>Sordariomycetes</taxon>
        <taxon>Hypocreomycetidae</taxon>
        <taxon>Hypocreales</taxon>
        <taxon>Bionectriaceae</taxon>
        <taxon>Clonostachys</taxon>
    </lineage>
</organism>
<dbReference type="Pfam" id="PF12796">
    <property type="entry name" value="Ank_2"/>
    <property type="match status" value="1"/>
</dbReference>
<dbReference type="SMART" id="SM00248">
    <property type="entry name" value="ANK"/>
    <property type="match status" value="2"/>
</dbReference>
<dbReference type="EMBL" id="CABFNO020001546">
    <property type="protein sequence ID" value="CAG9998250.1"/>
    <property type="molecule type" value="Genomic_DNA"/>
</dbReference>